<dbReference type="Proteomes" id="UP000000819">
    <property type="component" value="Chromosome X"/>
</dbReference>
<evidence type="ECO:0000313" key="3">
    <source>
        <dbReference type="Proteomes" id="UP000000819"/>
    </source>
</evidence>
<sequence length="68" mass="8024">MLDKGSEEKLLTDYEPKRCRKMPRERKSTQASCQESRRRGSLFRVDLAKVIAKKEHFVFSGFLDKFIT</sequence>
<name>A0A1T5PD78_ENCCU</name>
<dbReference type="RefSeq" id="NP_001402592.1">
    <property type="nucleotide sequence ID" value="NM_001415260.1"/>
</dbReference>
<dbReference type="GeneID" id="77136424"/>
<dbReference type="EMBL" id="AL590449">
    <property type="protein sequence ID" value="SKD10707.1"/>
    <property type="molecule type" value="Genomic_DNA"/>
</dbReference>
<reference evidence="2 3" key="2">
    <citation type="journal article" date="2009" name="BMC Genomics">
        <title>Identification of transcriptional signals in Encephalitozoon cuniculi widespread among Microsporidia phylum: support for accurate structural genome annotation.</title>
        <authorList>
            <person name="Peyretaillade E."/>
            <person name="Goncalves O."/>
            <person name="Terrat S."/>
            <person name="Dugat-Bony E."/>
            <person name="Wincker P."/>
            <person name="Cornman R.S."/>
            <person name="Evans J.D."/>
            <person name="Delbac F."/>
            <person name="Peyret P."/>
        </authorList>
    </citation>
    <scope>NUCLEOTIDE SEQUENCE [LARGE SCALE GENOMIC DNA]</scope>
    <source>
        <strain evidence="2 3">GB-M1</strain>
    </source>
</reference>
<feature type="compositionally biased region" description="Basic and acidic residues" evidence="1">
    <location>
        <begin position="1"/>
        <end position="17"/>
    </location>
</feature>
<feature type="region of interest" description="Disordered" evidence="1">
    <location>
        <begin position="1"/>
        <end position="38"/>
    </location>
</feature>
<evidence type="ECO:0000256" key="1">
    <source>
        <dbReference type="SAM" id="MobiDB-lite"/>
    </source>
</evidence>
<accession>A0A1T5PD78</accession>
<proteinExistence type="predicted"/>
<keyword evidence="3" id="KW-1185">Reference proteome</keyword>
<dbReference type="InParanoid" id="A0A1T5PD78"/>
<dbReference type="OrthoDB" id="10384709at2759"/>
<protein>
    <submittedName>
        <fullName evidence="2">ECU10_0635 protein</fullName>
    </submittedName>
</protein>
<organism evidence="2 3">
    <name type="scientific">Encephalitozoon cuniculi (strain GB-M1)</name>
    <name type="common">Microsporidian parasite</name>
    <dbReference type="NCBI Taxonomy" id="284813"/>
    <lineage>
        <taxon>Eukaryota</taxon>
        <taxon>Fungi</taxon>
        <taxon>Fungi incertae sedis</taxon>
        <taxon>Microsporidia</taxon>
        <taxon>Unikaryonidae</taxon>
        <taxon>Encephalitozoon</taxon>
    </lineage>
</organism>
<reference evidence="2 3" key="1">
    <citation type="journal article" date="2001" name="Nature">
        <title>Genome sequence and gene compaction of the eukaryote parasite Encephalitozoon cuniculi.</title>
        <authorList>
            <person name="Katinka M.D."/>
            <person name="Duprat S."/>
            <person name="Cornillot E."/>
            <person name="Metenier G."/>
            <person name="Thomarat F."/>
            <person name="Prensier G."/>
            <person name="Barbe V."/>
            <person name="Peyretaillade E."/>
            <person name="Brottier P."/>
            <person name="Wincker P."/>
            <person name="Delbac F."/>
            <person name="El Alaoui H."/>
            <person name="Peyret P."/>
            <person name="Saurin W."/>
            <person name="Gouy M."/>
            <person name="Weissenbach J."/>
            <person name="Vivares C.P."/>
        </authorList>
    </citation>
    <scope>NUCLEOTIDE SEQUENCE [LARGE SCALE GENOMIC DNA]</scope>
    <source>
        <strain evidence="2 3">GB-M1</strain>
    </source>
</reference>
<dbReference type="KEGG" id="ecu:ECU10_0635"/>
<evidence type="ECO:0000313" key="2">
    <source>
        <dbReference type="EMBL" id="SKD10707.1"/>
    </source>
</evidence>
<gene>
    <name evidence="2" type="ordered locus">ECU10_0635</name>
</gene>
<dbReference type="AlphaFoldDB" id="A0A1T5PD78"/>